<proteinExistence type="predicted"/>
<evidence type="ECO:0000313" key="2">
    <source>
        <dbReference type="EMBL" id="MWB96530.1"/>
    </source>
</evidence>
<evidence type="ECO:0000256" key="1">
    <source>
        <dbReference type="SAM" id="Phobius"/>
    </source>
</evidence>
<keyword evidence="3" id="KW-1185">Reference proteome</keyword>
<feature type="transmembrane region" description="Helical" evidence="1">
    <location>
        <begin position="78"/>
        <end position="105"/>
    </location>
</feature>
<keyword evidence="1" id="KW-0812">Transmembrane</keyword>
<evidence type="ECO:0008006" key="4">
    <source>
        <dbReference type="Google" id="ProtNLM"/>
    </source>
</evidence>
<dbReference type="Proteomes" id="UP000471501">
    <property type="component" value="Unassembled WGS sequence"/>
</dbReference>
<feature type="transmembrane region" description="Helical" evidence="1">
    <location>
        <begin position="137"/>
        <end position="164"/>
    </location>
</feature>
<feature type="transmembrane region" description="Helical" evidence="1">
    <location>
        <begin position="209"/>
        <end position="237"/>
    </location>
</feature>
<dbReference type="RefSeq" id="WP_160376425.1">
    <property type="nucleotide sequence ID" value="NZ_WSTB01000014.1"/>
</dbReference>
<name>A0A6I4NQK3_9FLAO</name>
<comment type="caution">
    <text evidence="2">The sequence shown here is derived from an EMBL/GenBank/DDBJ whole genome shotgun (WGS) entry which is preliminary data.</text>
</comment>
<reference evidence="2 3" key="1">
    <citation type="submission" date="2019-12" db="EMBL/GenBank/DDBJ databases">
        <authorList>
            <person name="Kim Y.S."/>
        </authorList>
    </citation>
    <scope>NUCLEOTIDE SEQUENCE [LARGE SCALE GENOMIC DNA]</scope>
    <source>
        <strain evidence="2 3">GA093</strain>
    </source>
</reference>
<dbReference type="AlphaFoldDB" id="A0A6I4NQK3"/>
<keyword evidence="1" id="KW-0472">Membrane</keyword>
<gene>
    <name evidence="2" type="ORF">GON26_19370</name>
</gene>
<feature type="transmembrane region" description="Helical" evidence="1">
    <location>
        <begin position="170"/>
        <end position="188"/>
    </location>
</feature>
<accession>A0A6I4NQK3</accession>
<feature type="transmembrane region" description="Helical" evidence="1">
    <location>
        <begin position="257"/>
        <end position="277"/>
    </location>
</feature>
<dbReference type="EMBL" id="WSTB01000014">
    <property type="protein sequence ID" value="MWB96530.1"/>
    <property type="molecule type" value="Genomic_DNA"/>
</dbReference>
<keyword evidence="1" id="KW-1133">Transmembrane helix</keyword>
<protein>
    <recommendedName>
        <fullName evidence="4">Membrane domain of glycerophosphoryl diester phosphodiesterase</fullName>
    </recommendedName>
</protein>
<evidence type="ECO:0000313" key="3">
    <source>
        <dbReference type="Proteomes" id="UP000471501"/>
    </source>
</evidence>
<sequence>MFVLFKKRDFSSYISDTFSFLKLFGKHFFKNYFIINGGFLLILSVLLYFMIKVYFEVLFSASGAPQGSYFQQYFDDNLGLFIGSISIFGILIIVLSLLNVAYPIVYLELVSQKNNNDFTTADIISLLKQNIGKLLKFFLGSIFVVLPILAIVFGIVLALCLILIGFPLLFIVAPACISWLHLSLYTYLTEETGFIQALQEGYYLLKQKFWANVGATFVIYMLIQVVQSFLTMIPYFIGIAAFLTSSTAPGWNTETGSSMSIFISLFFIFAILLSYFFNNLVILNQGIIYYSLREENENLTTISEIDLIGLDNE</sequence>
<organism evidence="2 3">
    <name type="scientific">Flavobacterium hydrocarbonoxydans</name>
    <dbReference type="NCBI Taxonomy" id="2683249"/>
    <lineage>
        <taxon>Bacteria</taxon>
        <taxon>Pseudomonadati</taxon>
        <taxon>Bacteroidota</taxon>
        <taxon>Flavobacteriia</taxon>
        <taxon>Flavobacteriales</taxon>
        <taxon>Flavobacteriaceae</taxon>
        <taxon>Flavobacterium</taxon>
    </lineage>
</organism>
<feature type="transmembrane region" description="Helical" evidence="1">
    <location>
        <begin position="32"/>
        <end position="51"/>
    </location>
</feature>